<evidence type="ECO:0000313" key="4">
    <source>
        <dbReference type="Proteomes" id="UP000293342"/>
    </source>
</evidence>
<dbReference type="SMART" id="SM00939">
    <property type="entry name" value="PepX_C"/>
    <property type="match status" value="1"/>
</dbReference>
<dbReference type="SUPFAM" id="SSF53474">
    <property type="entry name" value="alpha/beta-Hydrolases"/>
    <property type="match status" value="1"/>
</dbReference>
<dbReference type="InterPro" id="IPR000383">
    <property type="entry name" value="Xaa-Pro-like_dom"/>
</dbReference>
<sequence length="615" mass="68085">MTVSDDLQYALKSKDVRTPAQFAAADVKIETVNVSMRDGVKLATDLYVPPKTPAPVIAVRTPYGRDGDNLVAPFMAFARRGYVVAVQDLRGTGDSEPDDHDFYMFEPQDGYDFVEWISAQDWCDGFIGSLGGSYVGQVQWPMATHPKMTTIVPEVSGIGVGTKTASLHMVVNALAHTIGHGEEKTDLPHWQVEPMMLDETLSTGFFNEPFVHPMLGELTDSFPALKDLSPVEAQAWLWAHYCSLTCAERAEFVRELTGSPHVTIVDAENIGPLFGQGISLDRHTLPSVDPTQQVADFQAIPLLRTGWYDWFINDALATFELLRTHAPEPLRSQARIIITPSSHNSVGYKERMGEHPELQHNHWSNVDFTLRWYQTVRDGSIDEWPRVIYYLMGANEWRSADDWPLPEAVDTPYYLGAGARLSTTPPQEHEAADQYVYDPLDPTPTVGGSIVSWVYPPGSVDVSAVQQRNDVLTYTTEPLAQDIDVVGNLRAVLHASSSAVDTDFAVRLSDVAPDGRAIQLQNGLLRARYRDLDRGAEPLVPGEVYPLEIDMWVTANRFKAGHRIRVDVSSADFPRFDRNTNLGGAAGDPVAATQTVYRDASHPSHVLLPIIPVTP</sequence>
<dbReference type="GO" id="GO:0008239">
    <property type="term" value="F:dipeptidyl-peptidase activity"/>
    <property type="evidence" value="ECO:0007669"/>
    <property type="project" value="InterPro"/>
</dbReference>
<protein>
    <submittedName>
        <fullName evidence="3">CocE/NonD family hydrolase</fullName>
    </submittedName>
</protein>
<organism evidence="3 4">
    <name type="scientific">Kribbella capetownensis</name>
    <dbReference type="NCBI Taxonomy" id="1572659"/>
    <lineage>
        <taxon>Bacteria</taxon>
        <taxon>Bacillati</taxon>
        <taxon>Actinomycetota</taxon>
        <taxon>Actinomycetes</taxon>
        <taxon>Propionibacteriales</taxon>
        <taxon>Kribbellaceae</taxon>
        <taxon>Kribbella</taxon>
    </lineage>
</organism>
<dbReference type="Pfam" id="PF02129">
    <property type="entry name" value="Peptidase_S15"/>
    <property type="match status" value="1"/>
</dbReference>
<keyword evidence="4" id="KW-1185">Reference proteome</keyword>
<gene>
    <name evidence="3" type="ORF">E0H75_14190</name>
</gene>
<comment type="caution">
    <text evidence="3">The sequence shown here is derived from an EMBL/GenBank/DDBJ whole genome shotgun (WGS) entry which is preliminary data.</text>
</comment>
<dbReference type="EMBL" id="SJKD01000002">
    <property type="protein sequence ID" value="TCC51267.1"/>
    <property type="molecule type" value="Genomic_DNA"/>
</dbReference>
<name>A0A4R0JX96_9ACTN</name>
<dbReference type="InterPro" id="IPR008979">
    <property type="entry name" value="Galactose-bd-like_sf"/>
</dbReference>
<dbReference type="SUPFAM" id="SSF49785">
    <property type="entry name" value="Galactose-binding domain-like"/>
    <property type="match status" value="1"/>
</dbReference>
<dbReference type="Gene3D" id="3.40.50.1820">
    <property type="entry name" value="alpha/beta hydrolase"/>
    <property type="match status" value="2"/>
</dbReference>
<keyword evidence="1 3" id="KW-0378">Hydrolase</keyword>
<dbReference type="InterPro" id="IPR050585">
    <property type="entry name" value="Xaa-Pro_dipeptidyl-ppase/CocE"/>
</dbReference>
<dbReference type="Pfam" id="PF08530">
    <property type="entry name" value="PepX_C"/>
    <property type="match status" value="1"/>
</dbReference>
<evidence type="ECO:0000259" key="2">
    <source>
        <dbReference type="SMART" id="SM00939"/>
    </source>
</evidence>
<reference evidence="3 4" key="1">
    <citation type="submission" date="2019-02" db="EMBL/GenBank/DDBJ databases">
        <title>Kribbella capetownensis sp. nov. and Kribbella speibonae sp. nov., isolated from soil.</title>
        <authorList>
            <person name="Curtis S.M."/>
            <person name="Norton I."/>
            <person name="Everest G.J."/>
            <person name="Meyers P.R."/>
        </authorList>
    </citation>
    <scope>NUCLEOTIDE SEQUENCE [LARGE SCALE GENOMIC DNA]</scope>
    <source>
        <strain evidence="3 4">YM53</strain>
    </source>
</reference>
<dbReference type="Gene3D" id="2.60.120.260">
    <property type="entry name" value="Galactose-binding domain-like"/>
    <property type="match status" value="1"/>
</dbReference>
<dbReference type="PANTHER" id="PTHR43056:SF10">
    <property type="entry name" value="COCE_NOND FAMILY, PUTATIVE (AFU_ORTHOLOGUE AFUA_7G00600)-RELATED"/>
    <property type="match status" value="1"/>
</dbReference>
<dbReference type="InterPro" id="IPR005674">
    <property type="entry name" value="CocE/Ser_esterase"/>
</dbReference>
<accession>A0A4R0JX96</accession>
<feature type="domain" description="Xaa-Pro dipeptidyl-peptidase C-terminal" evidence="2">
    <location>
        <begin position="370"/>
        <end position="607"/>
    </location>
</feature>
<dbReference type="PANTHER" id="PTHR43056">
    <property type="entry name" value="PEPTIDASE S9 PROLYL OLIGOPEPTIDASE"/>
    <property type="match status" value="1"/>
</dbReference>
<dbReference type="RefSeq" id="WP_131513951.1">
    <property type="nucleotide sequence ID" value="NZ_SJKD01000002.1"/>
</dbReference>
<dbReference type="NCBIfam" id="TIGR00976">
    <property type="entry name" value="CocE_NonD"/>
    <property type="match status" value="2"/>
</dbReference>
<proteinExistence type="predicted"/>
<evidence type="ECO:0000256" key="1">
    <source>
        <dbReference type="ARBA" id="ARBA00022801"/>
    </source>
</evidence>
<dbReference type="InterPro" id="IPR029058">
    <property type="entry name" value="AB_hydrolase_fold"/>
</dbReference>
<dbReference type="OrthoDB" id="5240615at2"/>
<dbReference type="InterPro" id="IPR013736">
    <property type="entry name" value="Xaa-Pro_dipept_C"/>
</dbReference>
<dbReference type="AlphaFoldDB" id="A0A4R0JX96"/>
<dbReference type="Proteomes" id="UP000293342">
    <property type="component" value="Unassembled WGS sequence"/>
</dbReference>
<evidence type="ECO:0000313" key="3">
    <source>
        <dbReference type="EMBL" id="TCC51267.1"/>
    </source>
</evidence>